<accession>A0A2S5KUS8</accession>
<evidence type="ECO:0000256" key="2">
    <source>
        <dbReference type="PROSITE-ProRule" id="PRU00169"/>
    </source>
</evidence>
<keyword evidence="1 2" id="KW-0597">Phosphoprotein</keyword>
<dbReference type="PANTHER" id="PTHR44591">
    <property type="entry name" value="STRESS RESPONSE REGULATOR PROTEIN 1"/>
    <property type="match status" value="1"/>
</dbReference>
<evidence type="ECO:0000256" key="1">
    <source>
        <dbReference type="ARBA" id="ARBA00022553"/>
    </source>
</evidence>
<organism evidence="5 6">
    <name type="scientific">Proteobacteria bacterium 228</name>
    <dbReference type="NCBI Taxonomy" id="2083153"/>
    <lineage>
        <taxon>Bacteria</taxon>
        <taxon>Pseudomonadati</taxon>
        <taxon>Pseudomonadota</taxon>
    </lineage>
</organism>
<protein>
    <recommendedName>
        <fullName evidence="4">Response regulatory domain-containing protein</fullName>
    </recommendedName>
</protein>
<dbReference type="AlphaFoldDB" id="A0A2S5KUS8"/>
<dbReference type="Proteomes" id="UP000238196">
    <property type="component" value="Unassembled WGS sequence"/>
</dbReference>
<reference evidence="5 6" key="1">
    <citation type="submission" date="2018-02" db="EMBL/GenBank/DDBJ databases">
        <title>novel marine gammaproteobacteria from coastal saline agro ecosystem.</title>
        <authorList>
            <person name="Krishnan R."/>
            <person name="Ramesh Kumar N."/>
        </authorList>
    </citation>
    <scope>NUCLEOTIDE SEQUENCE [LARGE SCALE GENOMIC DNA]</scope>
    <source>
        <strain evidence="5 6">228</strain>
    </source>
</reference>
<dbReference type="InterPro" id="IPR011006">
    <property type="entry name" value="CheY-like_superfamily"/>
</dbReference>
<dbReference type="GO" id="GO:0000160">
    <property type="term" value="P:phosphorelay signal transduction system"/>
    <property type="evidence" value="ECO:0007669"/>
    <property type="project" value="InterPro"/>
</dbReference>
<dbReference type="InterPro" id="IPR011990">
    <property type="entry name" value="TPR-like_helical_dom_sf"/>
</dbReference>
<evidence type="ECO:0000313" key="5">
    <source>
        <dbReference type="EMBL" id="PPC78611.1"/>
    </source>
</evidence>
<evidence type="ECO:0000256" key="3">
    <source>
        <dbReference type="SAM" id="Coils"/>
    </source>
</evidence>
<dbReference type="Gene3D" id="1.25.40.10">
    <property type="entry name" value="Tetratricopeptide repeat domain"/>
    <property type="match status" value="1"/>
</dbReference>
<dbReference type="InterPro" id="IPR001789">
    <property type="entry name" value="Sig_transdc_resp-reg_receiver"/>
</dbReference>
<dbReference type="InterPro" id="IPR050595">
    <property type="entry name" value="Bact_response_regulator"/>
</dbReference>
<evidence type="ECO:0000259" key="4">
    <source>
        <dbReference type="PROSITE" id="PS50110"/>
    </source>
</evidence>
<evidence type="ECO:0000313" key="6">
    <source>
        <dbReference type="Proteomes" id="UP000238196"/>
    </source>
</evidence>
<dbReference type="PANTHER" id="PTHR44591:SF3">
    <property type="entry name" value="RESPONSE REGULATORY DOMAIN-CONTAINING PROTEIN"/>
    <property type="match status" value="1"/>
</dbReference>
<dbReference type="SMART" id="SM00448">
    <property type="entry name" value="REC"/>
    <property type="match status" value="1"/>
</dbReference>
<feature type="coiled-coil region" evidence="3">
    <location>
        <begin position="510"/>
        <end position="537"/>
    </location>
</feature>
<dbReference type="SUPFAM" id="SSF52172">
    <property type="entry name" value="CheY-like"/>
    <property type="match status" value="1"/>
</dbReference>
<dbReference type="PROSITE" id="PS50110">
    <property type="entry name" value="RESPONSE_REGULATORY"/>
    <property type="match status" value="1"/>
</dbReference>
<comment type="caution">
    <text evidence="5">The sequence shown here is derived from an EMBL/GenBank/DDBJ whole genome shotgun (WGS) entry which is preliminary data.</text>
</comment>
<dbReference type="EMBL" id="PRLP01000012">
    <property type="protein sequence ID" value="PPC78611.1"/>
    <property type="molecule type" value="Genomic_DNA"/>
</dbReference>
<feature type="modified residue" description="4-aspartylphosphate" evidence="2">
    <location>
        <position position="114"/>
    </location>
</feature>
<dbReference type="Gene3D" id="3.40.50.2300">
    <property type="match status" value="1"/>
</dbReference>
<keyword evidence="3" id="KW-0175">Coiled coil</keyword>
<proteinExistence type="predicted"/>
<feature type="domain" description="Response regulatory" evidence="4">
    <location>
        <begin position="64"/>
        <end position="184"/>
    </location>
</feature>
<gene>
    <name evidence="5" type="ORF">C4K68_03635</name>
</gene>
<dbReference type="SUPFAM" id="SSF48452">
    <property type="entry name" value="TPR-like"/>
    <property type="match status" value="1"/>
</dbReference>
<sequence length="720" mass="82697">MLQQMATGHLMTNMLSRSTNQGLRNYRMSEPTVREVATAELVSGWNDLKDSIINFIPSSLVDEKILIVDTHTPMINLIKDMLRRGGASKLYDADNYSQAIRLLKENRFALVICDFELRGAQSNGHSLLVDARRQKLLPYSTSFIVLSSEASERMMFAALEESPDDYIHKPINAKDLIDRIIRIANVRSVFKPAFDDLDNHNERAAVSWLRKKIAQLKTPSLAMTGDRLLGRILIESALYKEADLHYREMEGKDYPVPWATMGKGIANFFLGRLPDAKRCFAELLNQRFLALEAYDWLARIHCLEQDYDLAQYAMELASSLSPLSMHKQSLLGHVAFLNGQYGVAERAFRCILYGHKNIAVVDSDLYRRIVWGHKKNTRSPTEEDVGSLDKMSKTLQVLSDKYPRNADLQIKSSIIEATVAVEQGDEKKAHELTDVLLEYYLKLDVANQFADEALMKAHFRHLGRDFTQELANLIKSRENLSQEALLALSGARKTKLEKRLQSHHEVKGRQEKSRQKLKNARQLKQLHEQQYKDAEQEVKKDLYIEAQRSTPRLKGNQPLTDEEWEQKVSKKYGQLVNEELELRIERKLTKKSQAMAAISNVTMMPIEVSKVDYNQSWHELVEKGMNEYGKEQFEASFFTLLRAVKEGGERLEIKLNMVQAGVSACREGTFKEKQIFNICLFYMRPLVKIVKNMTAHQRERFLTITQALKAIDDKLEVHKV</sequence>
<name>A0A2S5KUS8_9PROT</name>
<dbReference type="Pfam" id="PF00072">
    <property type="entry name" value="Response_reg"/>
    <property type="match status" value="1"/>
</dbReference>
<dbReference type="OrthoDB" id="7298659at2"/>